<accession>A0A8J2JU53</accession>
<organism evidence="1 2">
    <name type="scientific">Allacma fusca</name>
    <dbReference type="NCBI Taxonomy" id="39272"/>
    <lineage>
        <taxon>Eukaryota</taxon>
        <taxon>Metazoa</taxon>
        <taxon>Ecdysozoa</taxon>
        <taxon>Arthropoda</taxon>
        <taxon>Hexapoda</taxon>
        <taxon>Collembola</taxon>
        <taxon>Symphypleona</taxon>
        <taxon>Sminthuridae</taxon>
        <taxon>Allacma</taxon>
    </lineage>
</organism>
<comment type="caution">
    <text evidence="1">The sequence shown here is derived from an EMBL/GenBank/DDBJ whole genome shotgun (WGS) entry which is preliminary data.</text>
</comment>
<keyword evidence="2" id="KW-1185">Reference proteome</keyword>
<sequence>MDPVVTEYYPLSEIRLMAVRSYDSFHKNPPVTQMETGLISSYACIVTTGVTEGLVGVGDFIGIWEQRAVIYKKRRFLGSGGGSK</sequence>
<proteinExistence type="predicted"/>
<dbReference type="Proteomes" id="UP000708208">
    <property type="component" value="Unassembled WGS sequence"/>
</dbReference>
<name>A0A8J2JU53_9HEXA</name>
<evidence type="ECO:0000313" key="1">
    <source>
        <dbReference type="EMBL" id="CAG7723923.1"/>
    </source>
</evidence>
<dbReference type="AlphaFoldDB" id="A0A8J2JU53"/>
<gene>
    <name evidence="1" type="ORF">AFUS01_LOCUS12978</name>
</gene>
<dbReference type="EMBL" id="CAJVCH010103829">
    <property type="protein sequence ID" value="CAG7723923.1"/>
    <property type="molecule type" value="Genomic_DNA"/>
</dbReference>
<evidence type="ECO:0000313" key="2">
    <source>
        <dbReference type="Proteomes" id="UP000708208"/>
    </source>
</evidence>
<reference evidence="1" key="1">
    <citation type="submission" date="2021-06" db="EMBL/GenBank/DDBJ databases">
        <authorList>
            <person name="Hodson N. C."/>
            <person name="Mongue J. A."/>
            <person name="Jaron S. K."/>
        </authorList>
    </citation>
    <scope>NUCLEOTIDE SEQUENCE</scope>
</reference>
<protein>
    <submittedName>
        <fullName evidence="1">Uncharacterized protein</fullName>
    </submittedName>
</protein>